<proteinExistence type="predicted"/>
<accession>A0ABN8D8S9</accession>
<organism evidence="1 2">
    <name type="scientific">Peronospora belbahrii</name>
    <dbReference type="NCBI Taxonomy" id="622444"/>
    <lineage>
        <taxon>Eukaryota</taxon>
        <taxon>Sar</taxon>
        <taxon>Stramenopiles</taxon>
        <taxon>Oomycota</taxon>
        <taxon>Peronosporomycetes</taxon>
        <taxon>Peronosporales</taxon>
        <taxon>Peronosporaceae</taxon>
        <taxon>Peronospora</taxon>
    </lineage>
</organism>
<protein>
    <recommendedName>
        <fullName evidence="3">Peptidase A2 domain-containing protein</fullName>
    </recommendedName>
</protein>
<dbReference type="Proteomes" id="UP001158986">
    <property type="component" value="Unassembled WGS sequence"/>
</dbReference>
<comment type="caution">
    <text evidence="1">The sequence shown here is derived from an EMBL/GenBank/DDBJ whole genome shotgun (WGS) entry which is preliminary data.</text>
</comment>
<reference evidence="1 2" key="1">
    <citation type="submission" date="2021-11" db="EMBL/GenBank/DDBJ databases">
        <authorList>
            <person name="Islam A."/>
            <person name="Islam S."/>
            <person name="Flora M.S."/>
            <person name="Rahman M."/>
            <person name="Ziaur R.M."/>
            <person name="Epstein J.H."/>
            <person name="Hassan M."/>
            <person name="Klassen M."/>
            <person name="Woodard K."/>
            <person name="Webb A."/>
            <person name="Webby R.J."/>
            <person name="El Zowalaty M.E."/>
        </authorList>
    </citation>
    <scope>NUCLEOTIDE SEQUENCE [LARGE SCALE GENOMIC DNA]</scope>
    <source>
        <strain evidence="1">Pbs1</strain>
    </source>
</reference>
<evidence type="ECO:0008006" key="3">
    <source>
        <dbReference type="Google" id="ProtNLM"/>
    </source>
</evidence>
<evidence type="ECO:0000313" key="2">
    <source>
        <dbReference type="Proteomes" id="UP001158986"/>
    </source>
</evidence>
<dbReference type="EMBL" id="CAKLCB010000381">
    <property type="protein sequence ID" value="CAH0521547.1"/>
    <property type="molecule type" value="Genomic_DNA"/>
</dbReference>
<keyword evidence="2" id="KW-1185">Reference proteome</keyword>
<name>A0ABN8D8S9_9STRA</name>
<sequence length="198" mass="22390">MRRRPNVTSTLGNRSEIVAFQSRRYWKYHAPTKLLRQASISGRVNNDCANLVFDTGAEISILDIAFFVLVGPMKGQLNIWLDFTVSAGIRLDLANETLCLPDEAQVKLLGRRTLHDKRVSDVKLGRYVQIPVVVYVEVPLKRSAPDSENADQKRRTWLLPNIARRSRDTYLVGEGPSIKRAELGPAGSRRYAEWLTLA</sequence>
<gene>
    <name evidence="1" type="ORF">PBS001_LOCUS7993</name>
</gene>
<evidence type="ECO:0000313" key="1">
    <source>
        <dbReference type="EMBL" id="CAH0521547.1"/>
    </source>
</evidence>